<feature type="domain" description="Peptidase A2" evidence="2">
    <location>
        <begin position="174"/>
        <end position="227"/>
    </location>
</feature>
<dbReference type="EMBL" id="CAMXCT030002396">
    <property type="protein sequence ID" value="CAL4785231.1"/>
    <property type="molecule type" value="Genomic_DNA"/>
</dbReference>
<accession>A0A9P1CTA8</accession>
<dbReference type="GO" id="GO:0006508">
    <property type="term" value="P:proteolysis"/>
    <property type="evidence" value="ECO:0007669"/>
    <property type="project" value="InterPro"/>
</dbReference>
<keyword evidence="5" id="KW-1185">Reference proteome</keyword>
<reference evidence="4 5" key="2">
    <citation type="submission" date="2024-05" db="EMBL/GenBank/DDBJ databases">
        <authorList>
            <person name="Chen Y."/>
            <person name="Shah S."/>
            <person name="Dougan E. K."/>
            <person name="Thang M."/>
            <person name="Chan C."/>
        </authorList>
    </citation>
    <scope>NUCLEOTIDE SEQUENCE [LARGE SCALE GENOMIC DNA]</scope>
</reference>
<gene>
    <name evidence="3" type="ORF">C1SCF055_LOCUS24257</name>
</gene>
<evidence type="ECO:0000313" key="5">
    <source>
        <dbReference type="Proteomes" id="UP001152797"/>
    </source>
</evidence>
<evidence type="ECO:0000313" key="4">
    <source>
        <dbReference type="EMBL" id="CAL4785231.1"/>
    </source>
</evidence>
<evidence type="ECO:0000259" key="2">
    <source>
        <dbReference type="PROSITE" id="PS50175"/>
    </source>
</evidence>
<proteinExistence type="predicted"/>
<dbReference type="GO" id="GO:0016740">
    <property type="term" value="F:transferase activity"/>
    <property type="evidence" value="ECO:0007669"/>
    <property type="project" value="UniProtKB-KW"/>
</dbReference>
<dbReference type="PROSITE" id="PS50175">
    <property type="entry name" value="ASP_PROT_RETROV"/>
    <property type="match status" value="1"/>
</dbReference>
<dbReference type="InterPro" id="IPR001995">
    <property type="entry name" value="Peptidase_A2_cat"/>
</dbReference>
<evidence type="ECO:0000313" key="3">
    <source>
        <dbReference type="EMBL" id="CAI3997919.1"/>
    </source>
</evidence>
<evidence type="ECO:0000256" key="1">
    <source>
        <dbReference type="ARBA" id="ARBA00022801"/>
    </source>
</evidence>
<sequence>MEMQMGEKISERLAGRVLLKHSNVNDLQRELLMLRSPILRTFEDIANLLRTLDRPEMLNRAQGSIKNYATFHDSNDAQVDGEAHEYDENHDEQGNPFIYFEDKDFSEQESMEIMEYHSAYRDVRRELQKRRNERGFVKRGRDGGGKPRGKAARLDDESVPCRVMIFHAVQCQPFEALVDTAAEEAVIGHRAMERLENELAQKGLCVLWQQHGPLPGAGGIGGAAKVKGTAHVPIGVAKTNGALHFTVLQDGADHQTPPMLPISWLESVGAMVDCKHNQLILENGGSTDMRRLPTKHRAINIMEFADEGWDLPRDLRRDPDVDPFLLP</sequence>
<dbReference type="AlphaFoldDB" id="A0A9P1CTA8"/>
<dbReference type="Gene3D" id="2.40.70.10">
    <property type="entry name" value="Acid Proteases"/>
    <property type="match status" value="1"/>
</dbReference>
<protein>
    <submittedName>
        <fullName evidence="4">Leucyl/phenylalanyl-tRNA--protein transferase</fullName>
    </submittedName>
</protein>
<comment type="caution">
    <text evidence="3">The sequence shown here is derived from an EMBL/GenBank/DDBJ whole genome shotgun (WGS) entry which is preliminary data.</text>
</comment>
<dbReference type="EMBL" id="CAMXCT020002396">
    <property type="protein sequence ID" value="CAL1151294.1"/>
    <property type="molecule type" value="Genomic_DNA"/>
</dbReference>
<name>A0A9P1CTA8_9DINO</name>
<organism evidence="3">
    <name type="scientific">Cladocopium goreaui</name>
    <dbReference type="NCBI Taxonomy" id="2562237"/>
    <lineage>
        <taxon>Eukaryota</taxon>
        <taxon>Sar</taxon>
        <taxon>Alveolata</taxon>
        <taxon>Dinophyceae</taxon>
        <taxon>Suessiales</taxon>
        <taxon>Symbiodiniaceae</taxon>
        <taxon>Cladocopium</taxon>
    </lineage>
</organism>
<dbReference type="GO" id="GO:0004190">
    <property type="term" value="F:aspartic-type endopeptidase activity"/>
    <property type="evidence" value="ECO:0007669"/>
    <property type="project" value="InterPro"/>
</dbReference>
<keyword evidence="1" id="KW-0378">Hydrolase</keyword>
<dbReference type="EMBL" id="CAMXCT010002396">
    <property type="protein sequence ID" value="CAI3997919.1"/>
    <property type="molecule type" value="Genomic_DNA"/>
</dbReference>
<dbReference type="OrthoDB" id="448053at2759"/>
<dbReference type="Proteomes" id="UP001152797">
    <property type="component" value="Unassembled WGS sequence"/>
</dbReference>
<keyword evidence="4" id="KW-0808">Transferase</keyword>
<reference evidence="3" key="1">
    <citation type="submission" date="2022-10" db="EMBL/GenBank/DDBJ databases">
        <authorList>
            <person name="Chen Y."/>
            <person name="Dougan E. K."/>
            <person name="Chan C."/>
            <person name="Rhodes N."/>
            <person name="Thang M."/>
        </authorList>
    </citation>
    <scope>NUCLEOTIDE SEQUENCE</scope>
</reference>
<dbReference type="InterPro" id="IPR021109">
    <property type="entry name" value="Peptidase_aspartic_dom_sf"/>
</dbReference>